<dbReference type="InterPro" id="IPR005835">
    <property type="entry name" value="NTP_transferase_dom"/>
</dbReference>
<dbReference type="Gene3D" id="3.90.550.10">
    <property type="entry name" value="Spore Coat Polysaccharide Biosynthesis Protein SpsA, Chain A"/>
    <property type="match status" value="1"/>
</dbReference>
<evidence type="ECO:0000256" key="1">
    <source>
        <dbReference type="PROSITE-ProRule" id="PRU00703"/>
    </source>
</evidence>
<keyword evidence="1" id="KW-0129">CBS domain</keyword>
<dbReference type="SUPFAM" id="SSF54631">
    <property type="entry name" value="CBS-domain pair"/>
    <property type="match status" value="1"/>
</dbReference>
<dbReference type="Pfam" id="PF00483">
    <property type="entry name" value="NTP_transferase"/>
    <property type="match status" value="1"/>
</dbReference>
<evidence type="ECO:0000313" key="4">
    <source>
        <dbReference type="Proteomes" id="UP000318538"/>
    </source>
</evidence>
<dbReference type="PROSITE" id="PS51371">
    <property type="entry name" value="CBS"/>
    <property type="match status" value="1"/>
</dbReference>
<dbReference type="InterPro" id="IPR029044">
    <property type="entry name" value="Nucleotide-diphossugar_trans"/>
</dbReference>
<dbReference type="InterPro" id="IPR000644">
    <property type="entry name" value="CBS_dom"/>
</dbReference>
<evidence type="ECO:0000259" key="2">
    <source>
        <dbReference type="PROSITE" id="PS51371"/>
    </source>
</evidence>
<reference evidence="3 4" key="1">
    <citation type="submission" date="2019-02" db="EMBL/GenBank/DDBJ databases">
        <title>Deep-cultivation of Planctomycetes and their phenomic and genomic characterization uncovers novel biology.</title>
        <authorList>
            <person name="Wiegand S."/>
            <person name="Jogler M."/>
            <person name="Boedeker C."/>
            <person name="Pinto D."/>
            <person name="Vollmers J."/>
            <person name="Rivas-Marin E."/>
            <person name="Kohn T."/>
            <person name="Peeters S.H."/>
            <person name="Heuer A."/>
            <person name="Rast P."/>
            <person name="Oberbeckmann S."/>
            <person name="Bunk B."/>
            <person name="Jeske O."/>
            <person name="Meyerdierks A."/>
            <person name="Storesund J.E."/>
            <person name="Kallscheuer N."/>
            <person name="Luecker S."/>
            <person name="Lage O.M."/>
            <person name="Pohl T."/>
            <person name="Merkel B.J."/>
            <person name="Hornburger P."/>
            <person name="Mueller R.-W."/>
            <person name="Bruemmer F."/>
            <person name="Labrenz M."/>
            <person name="Spormann A.M."/>
            <person name="Op den Camp H."/>
            <person name="Overmann J."/>
            <person name="Amann R."/>
            <person name="Jetten M.S.M."/>
            <person name="Mascher T."/>
            <person name="Medema M.H."/>
            <person name="Devos D.P."/>
            <person name="Kaster A.-K."/>
            <person name="Ovreas L."/>
            <person name="Rohde M."/>
            <person name="Galperin M.Y."/>
            <person name="Jogler C."/>
        </authorList>
    </citation>
    <scope>NUCLEOTIDE SEQUENCE [LARGE SCALE GENOMIC DNA]</scope>
    <source>
        <strain evidence="3 4">K22_7</strain>
    </source>
</reference>
<proteinExistence type="predicted"/>
<dbReference type="InterPro" id="IPR050486">
    <property type="entry name" value="Mannose-1P_guanyltransferase"/>
</dbReference>
<keyword evidence="3" id="KW-0808">Transferase</keyword>
<dbReference type="EMBL" id="CP036525">
    <property type="protein sequence ID" value="QDT03501.1"/>
    <property type="molecule type" value="Genomic_DNA"/>
</dbReference>
<name>A0A517N8N3_9BACT</name>
<dbReference type="SMART" id="SM00116">
    <property type="entry name" value="CBS"/>
    <property type="match status" value="2"/>
</dbReference>
<dbReference type="Proteomes" id="UP000318538">
    <property type="component" value="Chromosome"/>
</dbReference>
<dbReference type="PANTHER" id="PTHR22572">
    <property type="entry name" value="SUGAR-1-PHOSPHATE GUANYL TRANSFERASE"/>
    <property type="match status" value="1"/>
</dbReference>
<organism evidence="3 4">
    <name type="scientific">Rubripirellula lacrimiformis</name>
    <dbReference type="NCBI Taxonomy" id="1930273"/>
    <lineage>
        <taxon>Bacteria</taxon>
        <taxon>Pseudomonadati</taxon>
        <taxon>Planctomycetota</taxon>
        <taxon>Planctomycetia</taxon>
        <taxon>Pirellulales</taxon>
        <taxon>Pirellulaceae</taxon>
        <taxon>Rubripirellula</taxon>
    </lineage>
</organism>
<keyword evidence="3" id="KW-0548">Nucleotidyltransferase</keyword>
<accession>A0A517N8N3</accession>
<evidence type="ECO:0000313" key="3">
    <source>
        <dbReference type="EMBL" id="QDT03501.1"/>
    </source>
</evidence>
<gene>
    <name evidence="3" type="primary">hddC</name>
    <name evidence="3" type="ORF">K227x_18850</name>
</gene>
<dbReference type="CDD" id="cd06426">
    <property type="entry name" value="NTP_transferase_like_2"/>
    <property type="match status" value="1"/>
</dbReference>
<dbReference type="EC" id="2.7.7.71" evidence="3"/>
<dbReference type="AlphaFoldDB" id="A0A517N8N3"/>
<dbReference type="Pfam" id="PF00571">
    <property type="entry name" value="CBS"/>
    <property type="match status" value="1"/>
</dbReference>
<dbReference type="Gene3D" id="3.10.580.10">
    <property type="entry name" value="CBS-domain"/>
    <property type="match status" value="1"/>
</dbReference>
<keyword evidence="4" id="KW-1185">Reference proteome</keyword>
<dbReference type="OrthoDB" id="9801899at2"/>
<sequence length="365" mass="40007">MIAPIHFDHNTEIDMAPQTLDDSQRLNRLSVHQTATILDAMQAIDAGVSGIALVVNEGGKLIGLLTDGDLRRALISGHDINAPITPLLKPKFHQVSEATSRTESLDLMKAFSIGQLPIVDDEGFPKGLHLLHEIVQPRSLPNAAMILAGGKGTRLGKITQNLPKPMVQVAGRPILERIVLHFVGAGVRKIYLSVNHLAEVIEDHFQDGSRFGCEITYLREQEPLGTGGSLALLKDQNLQAPLIAMNGDLIAEFDVQRMLETHSEDNNQITVGTRTYTHEVPFGCLQLKGNRIARLVEKPAHREIINAGIYVLEPKVIQTVPLEFTPITDVIQAEMDRNDSVGIYPIDSWIDVGLPSQLAQARGIQ</sequence>
<protein>
    <submittedName>
        <fullName evidence="3">D-glycero-alpha-D-manno-heptose 1-phosphate guanylyltransferase</fullName>
        <ecNumber evidence="3">2.7.7.71</ecNumber>
    </submittedName>
</protein>
<dbReference type="SUPFAM" id="SSF53448">
    <property type="entry name" value="Nucleotide-diphospho-sugar transferases"/>
    <property type="match status" value="1"/>
</dbReference>
<dbReference type="KEGG" id="rlc:K227x_18850"/>
<dbReference type="InterPro" id="IPR046342">
    <property type="entry name" value="CBS_dom_sf"/>
</dbReference>
<dbReference type="GO" id="GO:0016779">
    <property type="term" value="F:nucleotidyltransferase activity"/>
    <property type="evidence" value="ECO:0007669"/>
    <property type="project" value="UniProtKB-KW"/>
</dbReference>
<dbReference type="RefSeq" id="WP_145169173.1">
    <property type="nucleotide sequence ID" value="NZ_CP036525.1"/>
</dbReference>
<feature type="domain" description="CBS" evidence="2">
    <location>
        <begin position="23"/>
        <end position="80"/>
    </location>
</feature>